<evidence type="ECO:0000313" key="1">
    <source>
        <dbReference type="EMBL" id="KQK04575.1"/>
    </source>
</evidence>
<organism evidence="1">
    <name type="scientific">Brachypodium distachyon</name>
    <name type="common">Purple false brome</name>
    <name type="synonym">Trachynia distachya</name>
    <dbReference type="NCBI Taxonomy" id="15368"/>
    <lineage>
        <taxon>Eukaryota</taxon>
        <taxon>Viridiplantae</taxon>
        <taxon>Streptophyta</taxon>
        <taxon>Embryophyta</taxon>
        <taxon>Tracheophyta</taxon>
        <taxon>Spermatophyta</taxon>
        <taxon>Magnoliopsida</taxon>
        <taxon>Liliopsida</taxon>
        <taxon>Poales</taxon>
        <taxon>Poaceae</taxon>
        <taxon>BOP clade</taxon>
        <taxon>Pooideae</taxon>
        <taxon>Stipodae</taxon>
        <taxon>Brachypodieae</taxon>
        <taxon>Brachypodium</taxon>
    </lineage>
</organism>
<name>A0A0Q3FYW2_BRADI</name>
<reference evidence="2" key="3">
    <citation type="submission" date="2018-08" db="UniProtKB">
        <authorList>
            <consortium name="EnsemblPlants"/>
        </authorList>
    </citation>
    <scope>IDENTIFICATION</scope>
    <source>
        <strain evidence="2">cv. Bd21</strain>
    </source>
</reference>
<reference evidence="1" key="2">
    <citation type="submission" date="2017-06" db="EMBL/GenBank/DDBJ databases">
        <title>WGS assembly of Brachypodium distachyon.</title>
        <authorList>
            <consortium name="The International Brachypodium Initiative"/>
            <person name="Lucas S."/>
            <person name="Harmon-Smith M."/>
            <person name="Lail K."/>
            <person name="Tice H."/>
            <person name="Grimwood J."/>
            <person name="Bruce D."/>
            <person name="Barry K."/>
            <person name="Shu S."/>
            <person name="Lindquist E."/>
            <person name="Wang M."/>
            <person name="Pitluck S."/>
            <person name="Vogel J.P."/>
            <person name="Garvin D.F."/>
            <person name="Mockler T.C."/>
            <person name="Schmutz J."/>
            <person name="Rokhsar D."/>
            <person name="Bevan M.W."/>
        </authorList>
    </citation>
    <scope>NUCLEOTIDE SEQUENCE</scope>
    <source>
        <strain evidence="1">Bd21</strain>
    </source>
</reference>
<dbReference type="OrthoDB" id="593791at2759"/>
<proteinExistence type="predicted"/>
<keyword evidence="3" id="KW-1185">Reference proteome</keyword>
<dbReference type="EMBL" id="CM000881">
    <property type="protein sequence ID" value="KQK04575.1"/>
    <property type="molecule type" value="Genomic_DNA"/>
</dbReference>
<gene>
    <name evidence="1" type="ORF">BRADI_2g14365v3</name>
</gene>
<sequence length="87" mass="10098">MAALRRLGGSVLQRPAVPDQGLCQRGLFLQRRLYNTESKIQQKKEELYNMISKAEKRTFQNNRLIRHLSVQVKPRTGDPKWSVQFSG</sequence>
<dbReference type="AlphaFoldDB" id="A0A0Q3FYW2"/>
<dbReference type="Proteomes" id="UP000008810">
    <property type="component" value="Chromosome 2"/>
</dbReference>
<evidence type="ECO:0000313" key="2">
    <source>
        <dbReference type="EnsemblPlants" id="KQK04575"/>
    </source>
</evidence>
<evidence type="ECO:0000313" key="3">
    <source>
        <dbReference type="Proteomes" id="UP000008810"/>
    </source>
</evidence>
<dbReference type="EnsemblPlants" id="KQK04575">
    <property type="protein sequence ID" value="KQK04575"/>
    <property type="gene ID" value="BRADI_2g14365v3"/>
</dbReference>
<accession>A0A0Q3FYW2</accession>
<dbReference type="InParanoid" id="A0A0Q3FYW2"/>
<reference evidence="1 2" key="1">
    <citation type="journal article" date="2010" name="Nature">
        <title>Genome sequencing and analysis of the model grass Brachypodium distachyon.</title>
        <authorList>
            <consortium name="International Brachypodium Initiative"/>
        </authorList>
    </citation>
    <scope>NUCLEOTIDE SEQUENCE [LARGE SCALE GENOMIC DNA]</scope>
    <source>
        <strain evidence="1 2">Bd21</strain>
    </source>
</reference>
<dbReference type="Gramene" id="KQK04575">
    <property type="protein sequence ID" value="KQK04575"/>
    <property type="gene ID" value="BRADI_2g14365v3"/>
</dbReference>
<protein>
    <submittedName>
        <fullName evidence="1 2">Uncharacterized protein</fullName>
    </submittedName>
</protein>